<feature type="binding site" evidence="8">
    <location>
        <begin position="77"/>
        <end position="78"/>
    </location>
    <ligand>
        <name>substrate</name>
    </ligand>
</feature>
<organism evidence="9 10">
    <name type="scientific">Halanaerobium polyolivorans</name>
    <dbReference type="NCBI Taxonomy" id="2886943"/>
    <lineage>
        <taxon>Bacteria</taxon>
        <taxon>Bacillati</taxon>
        <taxon>Bacillota</taxon>
        <taxon>Clostridia</taxon>
        <taxon>Halanaerobiales</taxon>
        <taxon>Halanaerobiaceae</taxon>
        <taxon>Halanaerobium</taxon>
    </lineage>
</organism>
<dbReference type="Pfam" id="PF01177">
    <property type="entry name" value="Asp_Glu_race"/>
    <property type="match status" value="1"/>
</dbReference>
<feature type="active site" description="Proton donor/acceptor" evidence="8">
    <location>
        <position position="76"/>
    </location>
</feature>
<evidence type="ECO:0000256" key="2">
    <source>
        <dbReference type="ARBA" id="ARBA00013090"/>
    </source>
</evidence>
<evidence type="ECO:0000256" key="6">
    <source>
        <dbReference type="ARBA" id="ARBA00023316"/>
    </source>
</evidence>
<feature type="active site" description="Proton donor/acceptor" evidence="8">
    <location>
        <position position="187"/>
    </location>
</feature>
<sequence>MDDSKRAIGLLDSGVGGLTVAREIFNLLPGEDIIYYGDTLHLPYGPKKLSEVRSYVKEIITYLKEEKKVKAVVIACNTGSSAALDYVKEKFDIPIFGMIDSAAKKAVKISKNEKIAVIGTEGTIKSQAYQDAIRAESQEAEIFAKACPAFVELVEKGKFSGPEVETTAYSYLESIIKAKADVLILGCTHFPYLMPVLAKVMGKDVSLVNPAQETALEFRKELNMSNLLNKDFVQGKHKFIVSDKSRISKSFLEHGRRFLKLDNLKFEEENIFLALKNRGGNLNNA</sequence>
<keyword evidence="4 8" id="KW-0573">Peptidoglycan synthesis</keyword>
<feature type="binding site" evidence="8">
    <location>
        <begin position="188"/>
        <end position="189"/>
    </location>
    <ligand>
        <name>substrate</name>
    </ligand>
</feature>
<comment type="caution">
    <text evidence="9">The sequence shown here is derived from an EMBL/GenBank/DDBJ whole genome shotgun (WGS) entry which is preliminary data.</text>
</comment>
<evidence type="ECO:0000313" key="9">
    <source>
        <dbReference type="EMBL" id="MCC3144029.1"/>
    </source>
</evidence>
<evidence type="ECO:0000256" key="1">
    <source>
        <dbReference type="ARBA" id="ARBA00001602"/>
    </source>
</evidence>
<feature type="binding site" evidence="8">
    <location>
        <begin position="12"/>
        <end position="13"/>
    </location>
    <ligand>
        <name>substrate</name>
    </ligand>
</feature>
<reference evidence="9 10" key="1">
    <citation type="submission" date="2021-10" db="EMBL/GenBank/DDBJ databases">
        <authorList>
            <person name="Grouzdev D.S."/>
            <person name="Pantiukh K.S."/>
            <person name="Krutkina M.S."/>
        </authorList>
    </citation>
    <scope>NUCLEOTIDE SEQUENCE [LARGE SCALE GENOMIC DNA]</scope>
    <source>
        <strain evidence="9 10">Z-7514</strain>
    </source>
</reference>
<comment type="function">
    <text evidence="8">Provides the (R)-glutamate required for cell wall biosynthesis.</text>
</comment>
<dbReference type="RefSeq" id="WP_229343493.1">
    <property type="nucleotide sequence ID" value="NZ_JAJFAT010000002.1"/>
</dbReference>
<dbReference type="Gene3D" id="3.40.50.1860">
    <property type="match status" value="2"/>
</dbReference>
<dbReference type="HAMAP" id="MF_00258">
    <property type="entry name" value="Glu_racemase"/>
    <property type="match status" value="1"/>
</dbReference>
<dbReference type="EC" id="5.1.1.3" evidence="2 8"/>
<dbReference type="PANTHER" id="PTHR21198:SF2">
    <property type="entry name" value="GLUTAMATE RACEMASE"/>
    <property type="match status" value="1"/>
</dbReference>
<dbReference type="FunFam" id="3.40.50.1860:FF:000002">
    <property type="entry name" value="Glutamate racemase"/>
    <property type="match status" value="1"/>
</dbReference>
<dbReference type="InterPro" id="IPR004391">
    <property type="entry name" value="Glu_race"/>
</dbReference>
<dbReference type="GO" id="GO:0008360">
    <property type="term" value="P:regulation of cell shape"/>
    <property type="evidence" value="ECO:0007669"/>
    <property type="project" value="UniProtKB-KW"/>
</dbReference>
<dbReference type="PROSITE" id="PS00924">
    <property type="entry name" value="ASP_GLU_RACEMASE_2"/>
    <property type="match status" value="1"/>
</dbReference>
<dbReference type="AlphaFoldDB" id="A0AAW4WXC8"/>
<proteinExistence type="inferred from homology"/>
<evidence type="ECO:0000256" key="3">
    <source>
        <dbReference type="ARBA" id="ARBA00022960"/>
    </source>
</evidence>
<dbReference type="InterPro" id="IPR015942">
    <property type="entry name" value="Asp/Glu/hydantoin_racemase"/>
</dbReference>
<dbReference type="Proteomes" id="UP001199296">
    <property type="component" value="Unassembled WGS sequence"/>
</dbReference>
<keyword evidence="6 8" id="KW-0961">Cell wall biogenesis/degradation</keyword>
<dbReference type="GO" id="GO:0009252">
    <property type="term" value="P:peptidoglycan biosynthetic process"/>
    <property type="evidence" value="ECO:0007669"/>
    <property type="project" value="UniProtKB-UniRule"/>
</dbReference>
<protein>
    <recommendedName>
        <fullName evidence="7 8">Glutamate racemase</fullName>
        <ecNumber evidence="2 8">5.1.1.3</ecNumber>
    </recommendedName>
</protein>
<name>A0AAW4WXC8_9FIRM</name>
<dbReference type="GO" id="GO:0071555">
    <property type="term" value="P:cell wall organization"/>
    <property type="evidence" value="ECO:0007669"/>
    <property type="project" value="UniProtKB-KW"/>
</dbReference>
<evidence type="ECO:0000313" key="10">
    <source>
        <dbReference type="Proteomes" id="UP001199296"/>
    </source>
</evidence>
<dbReference type="InterPro" id="IPR001920">
    <property type="entry name" value="Asp/Glu_race"/>
</dbReference>
<dbReference type="GO" id="GO:0008881">
    <property type="term" value="F:glutamate racemase activity"/>
    <property type="evidence" value="ECO:0007669"/>
    <property type="project" value="UniProtKB-UniRule"/>
</dbReference>
<gene>
    <name evidence="8 9" type="primary">murI</name>
    <name evidence="9" type="ORF">LJ207_01660</name>
</gene>
<evidence type="ECO:0000256" key="4">
    <source>
        <dbReference type="ARBA" id="ARBA00022984"/>
    </source>
</evidence>
<comment type="similarity">
    <text evidence="8">Belongs to the aspartate/glutamate racemases family.</text>
</comment>
<dbReference type="SUPFAM" id="SSF53681">
    <property type="entry name" value="Aspartate/glutamate racemase"/>
    <property type="match status" value="2"/>
</dbReference>
<accession>A0AAW4WXC8</accession>
<keyword evidence="10" id="KW-1185">Reference proteome</keyword>
<keyword evidence="3 8" id="KW-0133">Cell shape</keyword>
<evidence type="ECO:0000256" key="7">
    <source>
        <dbReference type="ARBA" id="ARBA00070053"/>
    </source>
</evidence>
<dbReference type="InterPro" id="IPR033134">
    <property type="entry name" value="Asp/Glu_racemase_AS_2"/>
</dbReference>
<dbReference type="NCBIfam" id="TIGR00067">
    <property type="entry name" value="glut_race"/>
    <property type="match status" value="1"/>
</dbReference>
<dbReference type="PANTHER" id="PTHR21198">
    <property type="entry name" value="GLUTAMATE RACEMASE"/>
    <property type="match status" value="1"/>
</dbReference>
<comment type="pathway">
    <text evidence="8">Cell wall biogenesis; peptidoglycan biosynthesis.</text>
</comment>
<comment type="catalytic activity">
    <reaction evidence="1 8">
        <text>L-glutamate = D-glutamate</text>
        <dbReference type="Rhea" id="RHEA:12813"/>
        <dbReference type="ChEBI" id="CHEBI:29985"/>
        <dbReference type="ChEBI" id="CHEBI:29986"/>
        <dbReference type="EC" id="5.1.1.3"/>
    </reaction>
</comment>
<dbReference type="EMBL" id="JAJFAT010000002">
    <property type="protein sequence ID" value="MCC3144029.1"/>
    <property type="molecule type" value="Genomic_DNA"/>
</dbReference>
<feature type="binding site" evidence="8">
    <location>
        <begin position="44"/>
        <end position="45"/>
    </location>
    <ligand>
        <name>substrate</name>
    </ligand>
</feature>
<evidence type="ECO:0000256" key="8">
    <source>
        <dbReference type="HAMAP-Rule" id="MF_00258"/>
    </source>
</evidence>
<keyword evidence="5 8" id="KW-0413">Isomerase</keyword>
<evidence type="ECO:0000256" key="5">
    <source>
        <dbReference type="ARBA" id="ARBA00023235"/>
    </source>
</evidence>